<feature type="domain" description="NUC153" evidence="6">
    <location>
        <begin position="617"/>
        <end position="644"/>
    </location>
</feature>
<dbReference type="OrthoDB" id="431825at2759"/>
<gene>
    <name evidence="8" type="ORF">BAUCODRAFT_117187</name>
</gene>
<dbReference type="GeneID" id="19107279"/>
<dbReference type="GO" id="GO:0003723">
    <property type="term" value="F:RNA binding"/>
    <property type="evidence" value="ECO:0007669"/>
    <property type="project" value="EnsemblFungi"/>
</dbReference>
<evidence type="ECO:0000313" key="9">
    <source>
        <dbReference type="Proteomes" id="UP000011761"/>
    </source>
</evidence>
<reference evidence="8 9" key="1">
    <citation type="journal article" date="2012" name="PLoS Pathog.">
        <title>Diverse lifestyles and strategies of plant pathogenesis encoded in the genomes of eighteen Dothideomycetes fungi.</title>
        <authorList>
            <person name="Ohm R.A."/>
            <person name="Feau N."/>
            <person name="Henrissat B."/>
            <person name="Schoch C.L."/>
            <person name="Horwitz B.A."/>
            <person name="Barry K.W."/>
            <person name="Condon B.J."/>
            <person name="Copeland A.C."/>
            <person name="Dhillon B."/>
            <person name="Glaser F."/>
            <person name="Hesse C.N."/>
            <person name="Kosti I."/>
            <person name="LaButti K."/>
            <person name="Lindquist E.A."/>
            <person name="Lucas S."/>
            <person name="Salamov A.A."/>
            <person name="Bradshaw R.E."/>
            <person name="Ciuffetti L."/>
            <person name="Hamelin R.C."/>
            <person name="Kema G.H.J."/>
            <person name="Lawrence C."/>
            <person name="Scott J.A."/>
            <person name="Spatafora J.W."/>
            <person name="Turgeon B.G."/>
            <person name="de Wit P.J.G.M."/>
            <person name="Zhong S."/>
            <person name="Goodwin S.B."/>
            <person name="Grigoriev I.V."/>
        </authorList>
    </citation>
    <scope>NUCLEOTIDE SEQUENCE [LARGE SCALE GENOMIC DNA]</scope>
    <source>
        <strain evidence="8 9">UAMH 10762</strain>
    </source>
</reference>
<dbReference type="Pfam" id="PF25121">
    <property type="entry name" value="RRM_ESF1"/>
    <property type="match status" value="1"/>
</dbReference>
<dbReference type="InterPro" id="IPR039754">
    <property type="entry name" value="Esf1"/>
</dbReference>
<dbReference type="EMBL" id="KB445563">
    <property type="protein sequence ID" value="EMC91985.1"/>
    <property type="molecule type" value="Genomic_DNA"/>
</dbReference>
<feature type="region of interest" description="Disordered" evidence="5">
    <location>
        <begin position="374"/>
        <end position="405"/>
    </location>
</feature>
<dbReference type="Proteomes" id="UP000011761">
    <property type="component" value="Unassembled WGS sequence"/>
</dbReference>
<dbReference type="KEGG" id="bcom:BAUCODRAFT_117187"/>
<feature type="compositionally biased region" description="Basic and acidic residues" evidence="5">
    <location>
        <begin position="90"/>
        <end position="103"/>
    </location>
</feature>
<feature type="region of interest" description="Disordered" evidence="5">
    <location>
        <begin position="569"/>
        <end position="615"/>
    </location>
</feature>
<feature type="region of interest" description="Disordered" evidence="5">
    <location>
        <begin position="627"/>
        <end position="701"/>
    </location>
</feature>
<feature type="compositionally biased region" description="Basic and acidic residues" evidence="5">
    <location>
        <begin position="669"/>
        <end position="688"/>
    </location>
</feature>
<feature type="region of interest" description="Disordered" evidence="5">
    <location>
        <begin position="46"/>
        <end position="146"/>
    </location>
</feature>
<dbReference type="InterPro" id="IPR056750">
    <property type="entry name" value="RRM_ESF1"/>
</dbReference>
<keyword evidence="3" id="KW-0175">Coiled coil</keyword>
<evidence type="ECO:0000256" key="4">
    <source>
        <dbReference type="ARBA" id="ARBA00023242"/>
    </source>
</evidence>
<dbReference type="RefSeq" id="XP_007681317.1">
    <property type="nucleotide sequence ID" value="XM_007683127.1"/>
</dbReference>
<dbReference type="PANTHER" id="PTHR12202:SF0">
    <property type="entry name" value="ESF1 HOMOLOG"/>
    <property type="match status" value="1"/>
</dbReference>
<dbReference type="Pfam" id="PF08159">
    <property type="entry name" value="NUC153"/>
    <property type="match status" value="1"/>
</dbReference>
<feature type="compositionally biased region" description="Basic and acidic residues" evidence="5">
    <location>
        <begin position="569"/>
        <end position="582"/>
    </location>
</feature>
<evidence type="ECO:0000256" key="2">
    <source>
        <dbReference type="ARBA" id="ARBA00009087"/>
    </source>
</evidence>
<dbReference type="GO" id="GO:0032040">
    <property type="term" value="C:small-subunit processome"/>
    <property type="evidence" value="ECO:0007669"/>
    <property type="project" value="EnsemblFungi"/>
</dbReference>
<dbReference type="AlphaFoldDB" id="M2N089"/>
<dbReference type="GO" id="GO:0006364">
    <property type="term" value="P:rRNA processing"/>
    <property type="evidence" value="ECO:0007669"/>
    <property type="project" value="EnsemblFungi"/>
</dbReference>
<dbReference type="eggNOG" id="KOG2318">
    <property type="taxonomic scope" value="Eukaryota"/>
</dbReference>
<feature type="compositionally biased region" description="Basic residues" evidence="5">
    <location>
        <begin position="583"/>
        <end position="593"/>
    </location>
</feature>
<organism evidence="8 9">
    <name type="scientific">Baudoinia panamericana (strain UAMH 10762)</name>
    <name type="common">Angels' share fungus</name>
    <name type="synonym">Baudoinia compniacensis (strain UAMH 10762)</name>
    <dbReference type="NCBI Taxonomy" id="717646"/>
    <lineage>
        <taxon>Eukaryota</taxon>
        <taxon>Fungi</taxon>
        <taxon>Dikarya</taxon>
        <taxon>Ascomycota</taxon>
        <taxon>Pezizomycotina</taxon>
        <taxon>Dothideomycetes</taxon>
        <taxon>Dothideomycetidae</taxon>
        <taxon>Mycosphaerellales</taxon>
        <taxon>Teratosphaeriaceae</taxon>
        <taxon>Baudoinia</taxon>
    </lineage>
</organism>
<feature type="compositionally biased region" description="Basic and acidic residues" evidence="5">
    <location>
        <begin position="458"/>
        <end position="471"/>
    </location>
</feature>
<dbReference type="InterPro" id="IPR012580">
    <property type="entry name" value="NUC153"/>
</dbReference>
<feature type="compositionally biased region" description="Basic and acidic residues" evidence="5">
    <location>
        <begin position="13"/>
        <end position="28"/>
    </location>
</feature>
<feature type="region of interest" description="Disordered" evidence="5">
    <location>
        <begin position="196"/>
        <end position="232"/>
    </location>
</feature>
<feature type="region of interest" description="Disordered" evidence="5">
    <location>
        <begin position="436"/>
        <end position="550"/>
    </location>
</feature>
<feature type="compositionally biased region" description="Acidic residues" evidence="5">
    <location>
        <begin position="218"/>
        <end position="230"/>
    </location>
</feature>
<evidence type="ECO:0000256" key="5">
    <source>
        <dbReference type="SAM" id="MobiDB-lite"/>
    </source>
</evidence>
<feature type="compositionally biased region" description="Basic residues" evidence="5">
    <location>
        <begin position="528"/>
        <end position="538"/>
    </location>
</feature>
<feature type="region of interest" description="Disordered" evidence="5">
    <location>
        <begin position="1"/>
        <end position="28"/>
    </location>
</feature>
<feature type="compositionally biased region" description="Basic and acidic residues" evidence="5">
    <location>
        <begin position="390"/>
        <end position="405"/>
    </location>
</feature>
<sequence length="701" mass="78458">MSDPRFAALANDPRYRLPNRKETRTAVDPRFSRLFTDQDFRRKAKVDRYGRKVTAESGRKELEKQYRLDEVKKEREVVGSDDESESGSEADEKVVVERRDPAREGGFSGSESEEESTDDEDEQADEVEAELAEETAGQEQTEDIPLGEVSSRIAVVNLDWDNLRAADIMAVAASFVPSSGRIEKVAVYPSEFGRERMQREEIEGPPKEIFSATKRLEDGDDSNDDDEEEDDKIKDKLLRTQTANENDSADFNPTALRTYQLQRLRYFYAVITCSDPSTAHALYSAMDGREYLSSANFFDLRFIPDSTSFDDDVPRDECTEVVGGYRPSEFRTEALTHSKVRLTWDEEGERERKEVQRRAFGRGEQAEEDLRAYVASEGDSDAESVVSRKSAAEDRKEKKKAEQRRVMRAKLGLGEVGVEKGGKGGEGEGDAMQITFTSGLTGTGKNGGVFENEPLDAESTKERYIRKERERKQKRKEKMKASRNPDATSNTAIPAETGAEADVVEEDAGFNDPFFADPAASSTALAKAARKAERKKAAATRAAEEAEAAERRKELELLMSEDKADEVRHFDMREVEKREKEARRKGKKAKSKKQKEGVDVSVGEGEGDGGFQVDSADPRFKRLFEDHEFAIDPTNPRFKGTEGMRGLLEEGRRKRARGDEAADGDAEVEGSKRVRKGEGTRGGGDEVKGLVARLKKSQKAR</sequence>
<feature type="compositionally biased region" description="Basic and acidic residues" evidence="5">
    <location>
        <begin position="639"/>
        <end position="660"/>
    </location>
</feature>
<accession>M2N089</accession>
<proteinExistence type="inferred from homology"/>
<keyword evidence="9" id="KW-1185">Reference proteome</keyword>
<dbReference type="STRING" id="717646.M2N089"/>
<feature type="compositionally biased region" description="Basic and acidic residues" evidence="5">
    <location>
        <begin position="196"/>
        <end position="206"/>
    </location>
</feature>
<comment type="subcellular location">
    <subcellularLocation>
        <location evidence="1">Nucleus</location>
        <location evidence="1">Nucleolus</location>
    </subcellularLocation>
</comment>
<evidence type="ECO:0000256" key="3">
    <source>
        <dbReference type="ARBA" id="ARBA00023054"/>
    </source>
</evidence>
<comment type="similarity">
    <text evidence="2">Belongs to the ESF1 family.</text>
</comment>
<feature type="compositionally biased region" description="Acidic residues" evidence="5">
    <location>
        <begin position="111"/>
        <end position="133"/>
    </location>
</feature>
<evidence type="ECO:0000259" key="6">
    <source>
        <dbReference type="Pfam" id="PF08159"/>
    </source>
</evidence>
<dbReference type="OMA" id="YEMEMSW"/>
<evidence type="ECO:0000256" key="1">
    <source>
        <dbReference type="ARBA" id="ARBA00004604"/>
    </source>
</evidence>
<feature type="domain" description="ESF1 RRM" evidence="7">
    <location>
        <begin position="151"/>
        <end position="319"/>
    </location>
</feature>
<dbReference type="HOGENOM" id="CLU_010564_0_1_1"/>
<dbReference type="PANTHER" id="PTHR12202">
    <property type="entry name" value="ESF1 HOMOLOG"/>
    <property type="match status" value="1"/>
</dbReference>
<keyword evidence="4" id="KW-0539">Nucleus</keyword>
<feature type="compositionally biased region" description="Acidic residues" evidence="5">
    <location>
        <begin position="79"/>
        <end position="89"/>
    </location>
</feature>
<feature type="compositionally biased region" description="Basic and acidic residues" evidence="5">
    <location>
        <begin position="46"/>
        <end position="78"/>
    </location>
</feature>
<protein>
    <submittedName>
        <fullName evidence="8">Uncharacterized protein</fullName>
    </submittedName>
</protein>
<evidence type="ECO:0000313" key="8">
    <source>
        <dbReference type="EMBL" id="EMC91985.1"/>
    </source>
</evidence>
<name>M2N089_BAUPA</name>
<evidence type="ECO:0000259" key="7">
    <source>
        <dbReference type="Pfam" id="PF25121"/>
    </source>
</evidence>